<evidence type="ECO:0000256" key="6">
    <source>
        <dbReference type="SAM" id="SignalP"/>
    </source>
</evidence>
<feature type="signal peptide" evidence="6">
    <location>
        <begin position="1"/>
        <end position="19"/>
    </location>
</feature>
<dbReference type="PANTHER" id="PTHR11306">
    <property type="entry name" value="NIEMANN PICK TYPE C2 PROTEIN NPC2-RELATED"/>
    <property type="match status" value="1"/>
</dbReference>
<dbReference type="EMBL" id="BMAT01002889">
    <property type="protein sequence ID" value="GFS16285.1"/>
    <property type="molecule type" value="Genomic_DNA"/>
</dbReference>
<dbReference type="Proteomes" id="UP000762676">
    <property type="component" value="Unassembled WGS sequence"/>
</dbReference>
<dbReference type="CDD" id="cd00916">
    <property type="entry name" value="Npc2_like"/>
    <property type="match status" value="1"/>
</dbReference>
<keyword evidence="3" id="KW-0964">Secreted</keyword>
<evidence type="ECO:0000313" key="9">
    <source>
        <dbReference type="Proteomes" id="UP000762676"/>
    </source>
</evidence>
<dbReference type="AlphaFoldDB" id="A0AAV4J1Y0"/>
<comment type="caution">
    <text evidence="8">The sequence shown here is derived from an EMBL/GenBank/DDBJ whole genome shotgun (WGS) entry which is preliminary data.</text>
</comment>
<dbReference type="PANTHER" id="PTHR11306:SF68">
    <property type="entry name" value="NPC INTRACELLULAR CHOLESTEROL TRANSPORTER 2"/>
    <property type="match status" value="1"/>
</dbReference>
<keyword evidence="9" id="KW-1185">Reference proteome</keyword>
<protein>
    <submittedName>
        <fullName evidence="8">Epididymal secretory protein E1</fullName>
    </submittedName>
</protein>
<dbReference type="Gene3D" id="2.60.40.770">
    <property type="match status" value="1"/>
</dbReference>
<organism evidence="8 9">
    <name type="scientific">Elysia marginata</name>
    <dbReference type="NCBI Taxonomy" id="1093978"/>
    <lineage>
        <taxon>Eukaryota</taxon>
        <taxon>Metazoa</taxon>
        <taxon>Spiralia</taxon>
        <taxon>Lophotrochozoa</taxon>
        <taxon>Mollusca</taxon>
        <taxon>Gastropoda</taxon>
        <taxon>Heterobranchia</taxon>
        <taxon>Euthyneura</taxon>
        <taxon>Panpulmonata</taxon>
        <taxon>Sacoglossa</taxon>
        <taxon>Placobranchoidea</taxon>
        <taxon>Plakobranchidae</taxon>
        <taxon>Elysia</taxon>
    </lineage>
</organism>
<evidence type="ECO:0000256" key="2">
    <source>
        <dbReference type="ARBA" id="ARBA00006370"/>
    </source>
</evidence>
<name>A0AAV4J1Y0_9GAST</name>
<dbReference type="InterPro" id="IPR033916">
    <property type="entry name" value="ML_Npc2-like"/>
</dbReference>
<evidence type="ECO:0000256" key="3">
    <source>
        <dbReference type="ARBA" id="ARBA00022525"/>
    </source>
</evidence>
<dbReference type="GO" id="GO:0005576">
    <property type="term" value="C:extracellular region"/>
    <property type="evidence" value="ECO:0007669"/>
    <property type="project" value="UniProtKB-SubCell"/>
</dbReference>
<evidence type="ECO:0000313" key="8">
    <source>
        <dbReference type="EMBL" id="GFS16285.1"/>
    </source>
</evidence>
<feature type="chain" id="PRO_5043416563" evidence="6">
    <location>
        <begin position="20"/>
        <end position="149"/>
    </location>
</feature>
<comment type="subcellular location">
    <subcellularLocation>
        <location evidence="1">Secreted</location>
    </subcellularLocation>
</comment>
<sequence>MMFHQLTLCLATLLVLTAAESITYKDCPNGDYVHARAVRISPCPSQPCSFKHNQTVNVEIDFTPRDNSDILESTVYGIVGGFPVPYSLPNPDACKDSAITCPISQGQVLTYKSHFDVLNSYPKINIVVMWQLNAGKSNQACFTFPMAIV</sequence>
<dbReference type="GO" id="GO:0032367">
    <property type="term" value="P:intracellular cholesterol transport"/>
    <property type="evidence" value="ECO:0007669"/>
    <property type="project" value="InterPro"/>
</dbReference>
<dbReference type="SMART" id="SM00737">
    <property type="entry name" value="ML"/>
    <property type="match status" value="1"/>
</dbReference>
<evidence type="ECO:0000256" key="4">
    <source>
        <dbReference type="ARBA" id="ARBA00022729"/>
    </source>
</evidence>
<keyword evidence="5" id="KW-1015">Disulfide bond</keyword>
<proteinExistence type="inferred from homology"/>
<evidence type="ECO:0000259" key="7">
    <source>
        <dbReference type="SMART" id="SM00737"/>
    </source>
</evidence>
<feature type="domain" description="MD-2-related lipid-recognition" evidence="7">
    <location>
        <begin position="24"/>
        <end position="146"/>
    </location>
</feature>
<dbReference type="GO" id="GO:0032934">
    <property type="term" value="F:sterol binding"/>
    <property type="evidence" value="ECO:0007669"/>
    <property type="project" value="InterPro"/>
</dbReference>
<gene>
    <name evidence="8" type="ORF">ElyMa_001469200</name>
</gene>
<comment type="similarity">
    <text evidence="2">Belongs to the NPC2 family.</text>
</comment>
<accession>A0AAV4J1Y0</accession>
<dbReference type="Pfam" id="PF02221">
    <property type="entry name" value="E1_DerP2_DerF2"/>
    <property type="match status" value="1"/>
</dbReference>
<dbReference type="FunFam" id="2.60.40.770:FF:000001">
    <property type="entry name" value="NPC intracellular cholesterol transporter 2"/>
    <property type="match status" value="1"/>
</dbReference>
<evidence type="ECO:0000256" key="1">
    <source>
        <dbReference type="ARBA" id="ARBA00004613"/>
    </source>
</evidence>
<dbReference type="InterPro" id="IPR003172">
    <property type="entry name" value="ML_dom"/>
</dbReference>
<evidence type="ECO:0000256" key="5">
    <source>
        <dbReference type="ARBA" id="ARBA00023157"/>
    </source>
</evidence>
<reference evidence="8 9" key="1">
    <citation type="journal article" date="2021" name="Elife">
        <title>Chloroplast acquisition without the gene transfer in kleptoplastic sea slugs, Plakobranchus ocellatus.</title>
        <authorList>
            <person name="Maeda T."/>
            <person name="Takahashi S."/>
            <person name="Yoshida T."/>
            <person name="Shimamura S."/>
            <person name="Takaki Y."/>
            <person name="Nagai Y."/>
            <person name="Toyoda A."/>
            <person name="Suzuki Y."/>
            <person name="Arimoto A."/>
            <person name="Ishii H."/>
            <person name="Satoh N."/>
            <person name="Nishiyama T."/>
            <person name="Hasebe M."/>
            <person name="Maruyama T."/>
            <person name="Minagawa J."/>
            <person name="Obokata J."/>
            <person name="Shigenobu S."/>
        </authorList>
    </citation>
    <scope>NUCLEOTIDE SEQUENCE [LARGE SCALE GENOMIC DNA]</scope>
</reference>
<keyword evidence="4 6" id="KW-0732">Signal</keyword>
<dbReference type="InterPro" id="IPR014756">
    <property type="entry name" value="Ig_E-set"/>
</dbReference>
<dbReference type="SUPFAM" id="SSF81296">
    <property type="entry name" value="E set domains"/>
    <property type="match status" value="1"/>
</dbReference>
<dbReference type="InterPro" id="IPR039670">
    <property type="entry name" value="NPC2-like"/>
</dbReference>